<name>A0ABW6XZJ8_9ACTN</name>
<accession>A0ABW6XZJ8</accession>
<dbReference type="EMBL" id="JBIBDZ010000012">
    <property type="protein sequence ID" value="MFF5922949.1"/>
    <property type="molecule type" value="Genomic_DNA"/>
</dbReference>
<organism evidence="2 3">
    <name type="scientific">Streptomyces flavochromogenes</name>
    <dbReference type="NCBI Taxonomy" id="68199"/>
    <lineage>
        <taxon>Bacteria</taxon>
        <taxon>Bacillati</taxon>
        <taxon>Actinomycetota</taxon>
        <taxon>Actinomycetes</taxon>
        <taxon>Kitasatosporales</taxon>
        <taxon>Streptomycetaceae</taxon>
        <taxon>Streptomyces</taxon>
    </lineage>
</organism>
<dbReference type="RefSeq" id="WP_388310407.1">
    <property type="nucleotide sequence ID" value="NZ_JBIBDZ010000012.1"/>
</dbReference>
<gene>
    <name evidence="2" type="ORF">ACFY8C_32235</name>
</gene>
<dbReference type="CDD" id="cd03424">
    <property type="entry name" value="NUDIX_ADPRase_Nudt5_UGPPase_Nudt14"/>
    <property type="match status" value="1"/>
</dbReference>
<dbReference type="InterPro" id="IPR000086">
    <property type="entry name" value="NUDIX_hydrolase_dom"/>
</dbReference>
<dbReference type="Gene3D" id="3.90.79.10">
    <property type="entry name" value="Nucleoside Triphosphate Pyrophosphohydrolase"/>
    <property type="match status" value="1"/>
</dbReference>
<keyword evidence="3" id="KW-1185">Reference proteome</keyword>
<proteinExistence type="predicted"/>
<protein>
    <submittedName>
        <fullName evidence="2">NUDIX hydrolase</fullName>
        <ecNumber evidence="2">3.6.-.-</ecNumber>
    </submittedName>
</protein>
<evidence type="ECO:0000313" key="2">
    <source>
        <dbReference type="EMBL" id="MFF5922949.1"/>
    </source>
</evidence>
<comment type="caution">
    <text evidence="2">The sequence shown here is derived from an EMBL/GenBank/DDBJ whole genome shotgun (WGS) entry which is preliminary data.</text>
</comment>
<dbReference type="SUPFAM" id="SSF55811">
    <property type="entry name" value="Nudix"/>
    <property type="match status" value="1"/>
</dbReference>
<evidence type="ECO:0000313" key="3">
    <source>
        <dbReference type="Proteomes" id="UP001602370"/>
    </source>
</evidence>
<dbReference type="Pfam" id="PF00293">
    <property type="entry name" value="NUDIX"/>
    <property type="match status" value="1"/>
</dbReference>
<keyword evidence="2" id="KW-0378">Hydrolase</keyword>
<feature type="domain" description="Nudix hydrolase" evidence="1">
    <location>
        <begin position="80"/>
        <end position="143"/>
    </location>
</feature>
<sequence length="210" mass="22814">MSMEPARRYEQLRAERPELFRNDPGGIEILTDPAAVAAAGGVLYQDPYVLLVRDPVRFPDGREGTYIRSLSATAEPGCVVLPLLGDRVVLIEHYRHATRSWQWELPRGFGTRGMTGAANAAKELDEEIGARVEELIPLGELHPDSGMTGDRVLLFAARIEAVGRLAESEAIRSSLTIPFAEAEGMIADGRITDGFTIAAMTRARLAGLTA</sequence>
<evidence type="ECO:0000259" key="1">
    <source>
        <dbReference type="Pfam" id="PF00293"/>
    </source>
</evidence>
<dbReference type="InterPro" id="IPR015797">
    <property type="entry name" value="NUDIX_hydrolase-like_dom_sf"/>
</dbReference>
<dbReference type="EC" id="3.6.-.-" evidence="2"/>
<dbReference type="Proteomes" id="UP001602370">
    <property type="component" value="Unassembled WGS sequence"/>
</dbReference>
<reference evidence="2 3" key="1">
    <citation type="submission" date="2024-10" db="EMBL/GenBank/DDBJ databases">
        <title>The Natural Products Discovery Center: Release of the First 8490 Sequenced Strains for Exploring Actinobacteria Biosynthetic Diversity.</title>
        <authorList>
            <person name="Kalkreuter E."/>
            <person name="Kautsar S.A."/>
            <person name="Yang D."/>
            <person name="Bader C.D."/>
            <person name="Teijaro C.N."/>
            <person name="Fluegel L."/>
            <person name="Davis C.M."/>
            <person name="Simpson J.R."/>
            <person name="Lauterbach L."/>
            <person name="Steele A.D."/>
            <person name="Gui C."/>
            <person name="Meng S."/>
            <person name="Li G."/>
            <person name="Viehrig K."/>
            <person name="Ye F."/>
            <person name="Su P."/>
            <person name="Kiefer A.F."/>
            <person name="Nichols A."/>
            <person name="Cepeda A.J."/>
            <person name="Yan W."/>
            <person name="Fan B."/>
            <person name="Jiang Y."/>
            <person name="Adhikari A."/>
            <person name="Zheng C.-J."/>
            <person name="Schuster L."/>
            <person name="Cowan T.M."/>
            <person name="Smanski M.J."/>
            <person name="Chevrette M.G."/>
            <person name="De Carvalho L.P.S."/>
            <person name="Shen B."/>
        </authorList>
    </citation>
    <scope>NUCLEOTIDE SEQUENCE [LARGE SCALE GENOMIC DNA]</scope>
    <source>
        <strain evidence="2 3">NPDC012605</strain>
    </source>
</reference>
<dbReference type="GO" id="GO:0016787">
    <property type="term" value="F:hydrolase activity"/>
    <property type="evidence" value="ECO:0007669"/>
    <property type="project" value="UniProtKB-KW"/>
</dbReference>